<dbReference type="AlphaFoldDB" id="A0A1A8T7R7"/>
<dbReference type="GO" id="GO:0009297">
    <property type="term" value="P:pilus assembly"/>
    <property type="evidence" value="ECO:0007669"/>
    <property type="project" value="InterPro"/>
</dbReference>
<gene>
    <name evidence="1" type="ORF">MSP8886_00861</name>
</gene>
<evidence type="ECO:0000313" key="1">
    <source>
        <dbReference type="EMBL" id="SBS27476.1"/>
    </source>
</evidence>
<organism evidence="1 2">
    <name type="scientific">Marinomonas spartinae</name>
    <dbReference type="NCBI Taxonomy" id="1792290"/>
    <lineage>
        <taxon>Bacteria</taxon>
        <taxon>Pseudomonadati</taxon>
        <taxon>Pseudomonadota</taxon>
        <taxon>Gammaproteobacteria</taxon>
        <taxon>Oceanospirillales</taxon>
        <taxon>Oceanospirillaceae</taxon>
        <taxon>Marinomonas</taxon>
    </lineage>
</organism>
<sequence length="770" mass="87644">MVNKNPIGKIELIVEPNDKLLFKWREMKPIFSKILYQNYIYILSSKQKKGLISEVEFKQINIKVDFDLNDFTLNLSIPVGIIRPQSISLKSDPRVLKPADPASLSGYMNLYSSYLYQNSQSDHVVNEQVAVRSEMVINMNRWVLENDEEYYPTDEANDPSIKRTGTRLIHDFPSNGTRVTLGDKYTSGSYFQSTSRMLGLSIAHNYSLVSDRVLRPSASRSFTLKTPSSVEVMVDDQVVSRLNLSSGVYSLDDIPLNEGNNNITLKITDAAGKVSYIKFDVTTGLNLLAQNELKYELFLGIPSELNNRLEYFYDQPLISSYLNYGISTNWSVGANFQADKYIKQIGFKHVFASEIGLFAFEDALSMSDQEKGRAYRLVYSTFTDNSIKHKAFSFAYEHASKGFQSLGYRPNLSDEYRFKEHTFQVNYSFFNTPTFQTSLFANAFRSYDQNQFDKNFGVNFSQDLLNGQWRYNIGGQWEQTNGENGWRVNLSLTYRIATAKRLRSLYQSKRSRTRLEYTQNSSRRYVGAFNVRAGVEKNQQDKAMLDLNTQYTGNRFLTSFDHASYYQQLSAQSSRHQSRLSFSSSIAFAQNDWSVGRPIYDSFALVKAHSSLKNKKIVLGRSNGKYKASNEDFDTILLNDVSSYDHSSVTVDVDDIAPGYDIGAGIISFYPPYRSGYNIVIGSAANITVIATVLDNKKTPFSLQVGTAVCTTDKKKKEYIFFTNRKGKFALTGLMPCKYQVKLKNSDDTSFIINVEKGEQLQRKGVIYVH</sequence>
<dbReference type="PANTHER" id="PTHR30451">
    <property type="entry name" value="OUTER MEMBRANE USHER PROTEIN"/>
    <property type="match status" value="1"/>
</dbReference>
<dbReference type="GO" id="GO:0015473">
    <property type="term" value="F:fimbrial usher porin activity"/>
    <property type="evidence" value="ECO:0007669"/>
    <property type="project" value="InterPro"/>
</dbReference>
<proteinExistence type="predicted"/>
<accession>A0A1A8T7R7</accession>
<dbReference type="GO" id="GO:0009279">
    <property type="term" value="C:cell outer membrane"/>
    <property type="evidence" value="ECO:0007669"/>
    <property type="project" value="TreeGrafter"/>
</dbReference>
<dbReference type="Gene3D" id="2.60.40.3110">
    <property type="match status" value="1"/>
</dbReference>
<evidence type="ECO:0000313" key="2">
    <source>
        <dbReference type="Proteomes" id="UP000092544"/>
    </source>
</evidence>
<dbReference type="PANTHER" id="PTHR30451:SF5">
    <property type="entry name" value="SLR0019 PROTEIN"/>
    <property type="match status" value="1"/>
</dbReference>
<dbReference type="Pfam" id="PF00577">
    <property type="entry name" value="Usher"/>
    <property type="match status" value="1"/>
</dbReference>
<name>A0A1A8T7R7_9GAMM</name>
<dbReference type="Proteomes" id="UP000092544">
    <property type="component" value="Unassembled WGS sequence"/>
</dbReference>
<dbReference type="STRING" id="1792290.MSP8886_00861"/>
<keyword evidence="2" id="KW-1185">Reference proteome</keyword>
<reference evidence="1 2" key="1">
    <citation type="submission" date="2016-06" db="EMBL/GenBank/DDBJ databases">
        <authorList>
            <person name="Kjaerup R.B."/>
            <person name="Dalgaard T.S."/>
            <person name="Juul-Madsen H.R."/>
        </authorList>
    </citation>
    <scope>NUCLEOTIDE SEQUENCE [LARGE SCALE GENOMIC DNA]</scope>
    <source>
        <strain evidence="1 2">CECT 8886</strain>
    </source>
</reference>
<protein>
    <submittedName>
        <fullName evidence="1">Fimbrial Usher protein</fullName>
    </submittedName>
</protein>
<dbReference type="InterPro" id="IPR000015">
    <property type="entry name" value="Fimb_usher"/>
</dbReference>
<dbReference type="EMBL" id="FLOB01000002">
    <property type="protein sequence ID" value="SBS27476.1"/>
    <property type="molecule type" value="Genomic_DNA"/>
</dbReference>